<dbReference type="Proteomes" id="UP001444661">
    <property type="component" value="Unassembled WGS sequence"/>
</dbReference>
<dbReference type="PANTHER" id="PTHR39596">
    <property type="match status" value="1"/>
</dbReference>
<reference evidence="1 2" key="1">
    <citation type="submission" date="2023-01" db="EMBL/GenBank/DDBJ databases">
        <title>Analysis of 21 Apiospora genomes using comparative genomics revels a genus with tremendous synthesis potential of carbohydrate active enzymes and secondary metabolites.</title>
        <authorList>
            <person name="Sorensen T."/>
        </authorList>
    </citation>
    <scope>NUCLEOTIDE SEQUENCE [LARGE SCALE GENOMIC DNA]</scope>
    <source>
        <strain evidence="1 2">CBS 33761</strain>
    </source>
</reference>
<evidence type="ECO:0000313" key="2">
    <source>
        <dbReference type="Proteomes" id="UP001444661"/>
    </source>
</evidence>
<keyword evidence="2" id="KW-1185">Reference proteome</keyword>
<sequence>MDHLPAVSEDNPRRNALVPYLGGEAPQYPAKPQGAQMFADFPLRHGICVESLEESVAENMDGLSFLQSWLFFGLLRETFARDAFDFHREDFIRTLATGEQVLTTEALPRYLWYWASTKQVEANDDIVELEMTIDSCLQVSNTVLTSICTRMRRSRRTRPAGECWSREGAALLSLSLLGDYLWCMEVGPRVTDIASAISRGGQAVVMMDTLCIPVGQAYTEHRKKAIERIAMTFERADKVLVIDESLRQCHEGMSNVEMLMRIQYSPWMTRLWTYLEGRIATNLYFQIGDRPIHGDELYVWMIQKNNLIKLSQALQNLSPERLKASESAIHLARAICTATPSFDMIRLANEPLQQDPNMEQLRLDAIEQLKVDEEYYSLREVWRPILSEIGRFYELNDDDEAVRTTLEVCVVCPVTKHAFEFTFSVRGGDYEVKEKYDWLETPGRHENDPAA</sequence>
<comment type="caution">
    <text evidence="1">The sequence shown here is derived from an EMBL/GenBank/DDBJ whole genome shotgun (WGS) entry which is preliminary data.</text>
</comment>
<proteinExistence type="predicted"/>
<dbReference type="EMBL" id="JAQQWK010000010">
    <property type="protein sequence ID" value="KAK8030262.1"/>
    <property type="molecule type" value="Genomic_DNA"/>
</dbReference>
<protein>
    <recommendedName>
        <fullName evidence="3">Heterokaryon incompatibility domain-containing protein</fullName>
    </recommendedName>
</protein>
<accession>A0ABR1SEJ1</accession>
<name>A0ABR1SEJ1_9PEZI</name>
<evidence type="ECO:0008006" key="3">
    <source>
        <dbReference type="Google" id="ProtNLM"/>
    </source>
</evidence>
<dbReference type="PANTHER" id="PTHR39596:SF2">
    <property type="entry name" value="HET DOMAIN PROTEIN (AFU_ORTHOLOGUE AFUA_1G17550)-RELATED"/>
    <property type="match status" value="1"/>
</dbReference>
<evidence type="ECO:0000313" key="1">
    <source>
        <dbReference type="EMBL" id="KAK8030262.1"/>
    </source>
</evidence>
<organism evidence="1 2">
    <name type="scientific">Apiospora rasikravindrae</name>
    <dbReference type="NCBI Taxonomy" id="990691"/>
    <lineage>
        <taxon>Eukaryota</taxon>
        <taxon>Fungi</taxon>
        <taxon>Dikarya</taxon>
        <taxon>Ascomycota</taxon>
        <taxon>Pezizomycotina</taxon>
        <taxon>Sordariomycetes</taxon>
        <taxon>Xylariomycetidae</taxon>
        <taxon>Amphisphaeriales</taxon>
        <taxon>Apiosporaceae</taxon>
        <taxon>Apiospora</taxon>
    </lineage>
</organism>
<gene>
    <name evidence="1" type="ORF">PG993_011553</name>
</gene>